<feature type="domain" description="GtrA/DPMS transmembrane" evidence="7">
    <location>
        <begin position="13"/>
        <end position="123"/>
    </location>
</feature>
<evidence type="ECO:0000256" key="4">
    <source>
        <dbReference type="ARBA" id="ARBA00022989"/>
    </source>
</evidence>
<evidence type="ECO:0000313" key="8">
    <source>
        <dbReference type="EMBL" id="MET7014114.1"/>
    </source>
</evidence>
<comment type="caution">
    <text evidence="8">The sequence shown here is derived from an EMBL/GenBank/DDBJ whole genome shotgun (WGS) entry which is preliminary data.</text>
</comment>
<evidence type="ECO:0000259" key="7">
    <source>
        <dbReference type="Pfam" id="PF04138"/>
    </source>
</evidence>
<evidence type="ECO:0000256" key="1">
    <source>
        <dbReference type="ARBA" id="ARBA00004141"/>
    </source>
</evidence>
<keyword evidence="3 6" id="KW-0812">Transmembrane</keyword>
<evidence type="ECO:0000256" key="2">
    <source>
        <dbReference type="ARBA" id="ARBA00009399"/>
    </source>
</evidence>
<name>A0ABV2TJL1_9RHOO</name>
<organism evidence="8 9">
    <name type="scientific">Uliginosibacterium flavum</name>
    <dbReference type="NCBI Taxonomy" id="1396831"/>
    <lineage>
        <taxon>Bacteria</taxon>
        <taxon>Pseudomonadati</taxon>
        <taxon>Pseudomonadota</taxon>
        <taxon>Betaproteobacteria</taxon>
        <taxon>Rhodocyclales</taxon>
        <taxon>Zoogloeaceae</taxon>
        <taxon>Uliginosibacterium</taxon>
    </lineage>
</organism>
<keyword evidence="9" id="KW-1185">Reference proteome</keyword>
<protein>
    <submittedName>
        <fullName evidence="8">GtrA family protein</fullName>
    </submittedName>
</protein>
<dbReference type="PANTHER" id="PTHR38459:SF1">
    <property type="entry name" value="PROPHAGE BACTOPRENOL-LINKED GLUCOSE TRANSLOCASE HOMOLOG"/>
    <property type="match status" value="1"/>
</dbReference>
<gene>
    <name evidence="8" type="ORF">ABXR19_07915</name>
</gene>
<evidence type="ECO:0000256" key="6">
    <source>
        <dbReference type="SAM" id="Phobius"/>
    </source>
</evidence>
<dbReference type="PANTHER" id="PTHR38459">
    <property type="entry name" value="PROPHAGE BACTOPRENOL-LINKED GLUCOSE TRANSLOCASE HOMOLOG"/>
    <property type="match status" value="1"/>
</dbReference>
<dbReference type="Pfam" id="PF04138">
    <property type="entry name" value="GtrA_DPMS_TM"/>
    <property type="match status" value="1"/>
</dbReference>
<dbReference type="InterPro" id="IPR051401">
    <property type="entry name" value="GtrA_CellWall_Glycosyl"/>
</dbReference>
<accession>A0ABV2TJL1</accession>
<dbReference type="Proteomes" id="UP001549691">
    <property type="component" value="Unassembled WGS sequence"/>
</dbReference>
<evidence type="ECO:0000256" key="5">
    <source>
        <dbReference type="ARBA" id="ARBA00023136"/>
    </source>
</evidence>
<dbReference type="EMBL" id="JBEWZI010000007">
    <property type="protein sequence ID" value="MET7014114.1"/>
    <property type="molecule type" value="Genomic_DNA"/>
</dbReference>
<proteinExistence type="inferred from homology"/>
<keyword evidence="4 6" id="KW-1133">Transmembrane helix</keyword>
<evidence type="ECO:0000256" key="3">
    <source>
        <dbReference type="ARBA" id="ARBA00022692"/>
    </source>
</evidence>
<comment type="similarity">
    <text evidence="2">Belongs to the GtrA family.</text>
</comment>
<feature type="transmembrane region" description="Helical" evidence="6">
    <location>
        <begin position="70"/>
        <end position="92"/>
    </location>
</feature>
<comment type="subcellular location">
    <subcellularLocation>
        <location evidence="1">Membrane</location>
        <topology evidence="1">Multi-pass membrane protein</topology>
    </subcellularLocation>
</comment>
<reference evidence="8 9" key="1">
    <citation type="submission" date="2024-07" db="EMBL/GenBank/DDBJ databases">
        <title>Uliginosibacterium flavum JJ3220;KACC:17644.</title>
        <authorList>
            <person name="Kim M.K."/>
        </authorList>
    </citation>
    <scope>NUCLEOTIDE SEQUENCE [LARGE SCALE GENOMIC DNA]</scope>
    <source>
        <strain evidence="8 9">KACC:17644</strain>
    </source>
</reference>
<feature type="transmembrane region" description="Helical" evidence="6">
    <location>
        <begin position="38"/>
        <end position="58"/>
    </location>
</feature>
<dbReference type="RefSeq" id="WP_354600577.1">
    <property type="nucleotide sequence ID" value="NZ_JBEWZI010000007.1"/>
</dbReference>
<feature type="transmembrane region" description="Helical" evidence="6">
    <location>
        <begin position="12"/>
        <end position="32"/>
    </location>
</feature>
<keyword evidence="5 6" id="KW-0472">Membrane</keyword>
<feature type="transmembrane region" description="Helical" evidence="6">
    <location>
        <begin position="104"/>
        <end position="123"/>
    </location>
</feature>
<dbReference type="InterPro" id="IPR007267">
    <property type="entry name" value="GtrA_DPMS_TM"/>
</dbReference>
<evidence type="ECO:0000313" key="9">
    <source>
        <dbReference type="Proteomes" id="UP001549691"/>
    </source>
</evidence>
<sequence>MSDMPSARRFFIFVCVGMVCAAIDILTMQALLHWSFDYPFAVTAGFLAGLFANYLGHAKVTFQRSLEKKGALKFMVVVAVNYLLTMLCVAFSSEFFGNVLLGKIFSLPVVAGNGYFLSKVWVFRD</sequence>